<evidence type="ECO:0000256" key="1">
    <source>
        <dbReference type="ARBA" id="ARBA00004138"/>
    </source>
</evidence>
<keyword evidence="3" id="KW-0677">Repeat</keyword>
<keyword evidence="8" id="KW-1185">Reference proteome</keyword>
<dbReference type="PANTHER" id="PTHR15722:SF7">
    <property type="entry name" value="INTRAFLAGELLAR TRANSPORT PROTEIN 140 HOMOLOG"/>
    <property type="match status" value="1"/>
</dbReference>
<comment type="subcellular location">
    <subcellularLocation>
        <location evidence="1">Cell projection</location>
        <location evidence="1">Cilium</location>
    </subcellularLocation>
</comment>
<evidence type="ECO:0000256" key="5">
    <source>
        <dbReference type="ARBA" id="ARBA00023273"/>
    </source>
</evidence>
<feature type="domain" description="IFT140 first beta-propeller" evidence="6">
    <location>
        <begin position="21"/>
        <end position="252"/>
    </location>
</feature>
<dbReference type="GO" id="GO:0036064">
    <property type="term" value="C:ciliary basal body"/>
    <property type="evidence" value="ECO:0007669"/>
    <property type="project" value="TreeGrafter"/>
</dbReference>
<dbReference type="STRING" id="1147741.A0A0R3RL20"/>
<dbReference type="Proteomes" id="UP000050640">
    <property type="component" value="Unplaced"/>
</dbReference>
<evidence type="ECO:0000256" key="2">
    <source>
        <dbReference type="ARBA" id="ARBA00022574"/>
    </source>
</evidence>
<proteinExistence type="predicted"/>
<accession>A0A0R3RL20</accession>
<dbReference type="SUPFAM" id="SSF101908">
    <property type="entry name" value="Putative isomerase YbhE"/>
    <property type="match status" value="1"/>
</dbReference>
<dbReference type="InterPro" id="IPR056154">
    <property type="entry name" value="Beta-prop_IFT140_1st"/>
</dbReference>
<dbReference type="Gene3D" id="2.130.10.10">
    <property type="entry name" value="YVTN repeat-like/Quinoprotein amine dehydrogenase"/>
    <property type="match status" value="1"/>
</dbReference>
<evidence type="ECO:0000313" key="8">
    <source>
        <dbReference type="Proteomes" id="UP000050640"/>
    </source>
</evidence>
<dbReference type="GO" id="GO:0030991">
    <property type="term" value="C:intraciliary transport particle A"/>
    <property type="evidence" value="ECO:0007669"/>
    <property type="project" value="TreeGrafter"/>
</dbReference>
<keyword evidence="2" id="KW-0853">WD repeat</keyword>
<sequence length="621" mass="70520">MSWDSGDVTFRFVQGGEDFSLPNENVSHDMVKCMLWSINELKICIVEKGKIESNECFIIGGANGGIHAFYHNGEIREIYRVQLVRLFYIETKALLLAFSQESFFHQLILLDDCKVEEKIRVKVNGKWPDFQIVTMRTDMLAMCSGDNEIKIWDLKNDENGTVSLKTAKGFSPKDTITCLSFSNVKDCLSGGTAAGKIANWRHCQIDEEKLSKQWILQEAINIGSKIKMISWSTVSGVLAVSTGITVTLLKEQPILSHMNKNMAVLQTDSKKVSLISLQSFEQHDIQVSITLKGLHMDEKHLALWDDQKVHLYQIIIESNGKLNVQSASVFNCSASSVVVYQQDVCCIEDDKIRIRTFQGTVKQIISLPEIEGNPIMMDISNSWLCIASINGFIRIYDLSAREAHQQYHSKYIPKTVQNFKYFFRIKLNKLGNRVSFTYCTGDNNGSKGNIYPGIMVWDADSDVVSNFNFTTGMTDQQQYEADTNATFTASNRPNTSVVRKIKKEQVRYRLPDYLPGFHCWDSNDSRYLICEANHCKPNAGPNYLLSIFITSEDGLHMQDLQLQSRNAEALFGCTVPYIYFVRKDNDGNDNRSNEIRIGNLILRQVLREFVGLENSDTTTKE</sequence>
<evidence type="ECO:0000256" key="3">
    <source>
        <dbReference type="ARBA" id="ARBA00022737"/>
    </source>
</evidence>
<keyword evidence="4" id="KW-0969">Cilium</keyword>
<dbReference type="WBParaSite" id="EEL_0000217901-mRNA-1">
    <property type="protein sequence ID" value="EEL_0000217901-mRNA-1"/>
    <property type="gene ID" value="EEL_0000217901"/>
</dbReference>
<reference evidence="9" key="1">
    <citation type="submission" date="2017-02" db="UniProtKB">
        <authorList>
            <consortium name="WormBaseParasite"/>
        </authorList>
    </citation>
    <scope>IDENTIFICATION</scope>
</reference>
<dbReference type="GO" id="GO:0035721">
    <property type="term" value="P:intraciliary retrograde transport"/>
    <property type="evidence" value="ECO:0007669"/>
    <property type="project" value="TreeGrafter"/>
</dbReference>
<dbReference type="Pfam" id="PF23383">
    <property type="entry name" value="Beta-prop_IFT140_1st"/>
    <property type="match status" value="1"/>
</dbReference>
<keyword evidence="5" id="KW-0966">Cell projection</keyword>
<dbReference type="AlphaFoldDB" id="A0A0R3RL20"/>
<dbReference type="InterPro" id="IPR056155">
    <property type="entry name" value="Beta-prop_IFT140_2nd"/>
</dbReference>
<feature type="domain" description="IFT140 second beta-propeller" evidence="7">
    <location>
        <begin position="260"/>
        <end position="583"/>
    </location>
</feature>
<evidence type="ECO:0000313" key="9">
    <source>
        <dbReference type="WBParaSite" id="EEL_0000217901-mRNA-1"/>
    </source>
</evidence>
<dbReference type="InterPro" id="IPR015943">
    <property type="entry name" value="WD40/YVTN_repeat-like_dom_sf"/>
</dbReference>
<evidence type="ECO:0000256" key="4">
    <source>
        <dbReference type="ARBA" id="ARBA00023069"/>
    </source>
</evidence>
<protein>
    <submittedName>
        <fullName evidence="9">WD_REPEATS_REGION domain-containing protein</fullName>
    </submittedName>
</protein>
<organism evidence="8 9">
    <name type="scientific">Elaeophora elaphi</name>
    <dbReference type="NCBI Taxonomy" id="1147741"/>
    <lineage>
        <taxon>Eukaryota</taxon>
        <taxon>Metazoa</taxon>
        <taxon>Ecdysozoa</taxon>
        <taxon>Nematoda</taxon>
        <taxon>Chromadorea</taxon>
        <taxon>Rhabditida</taxon>
        <taxon>Spirurina</taxon>
        <taxon>Spiruromorpha</taxon>
        <taxon>Filarioidea</taxon>
        <taxon>Onchocercidae</taxon>
        <taxon>Elaeophora</taxon>
    </lineage>
</organism>
<evidence type="ECO:0000259" key="7">
    <source>
        <dbReference type="Pfam" id="PF23385"/>
    </source>
</evidence>
<dbReference type="Pfam" id="PF23385">
    <property type="entry name" value="Beta-prop_IFT140_2nd"/>
    <property type="match status" value="1"/>
</dbReference>
<dbReference type="GO" id="GO:0005930">
    <property type="term" value="C:axoneme"/>
    <property type="evidence" value="ECO:0007669"/>
    <property type="project" value="TreeGrafter"/>
</dbReference>
<evidence type="ECO:0000259" key="6">
    <source>
        <dbReference type="Pfam" id="PF23383"/>
    </source>
</evidence>
<name>A0A0R3RL20_9BILA</name>
<dbReference type="PANTHER" id="PTHR15722">
    <property type="entry name" value="IFT140/172-RELATED"/>
    <property type="match status" value="1"/>
</dbReference>